<evidence type="ECO:0000256" key="6">
    <source>
        <dbReference type="PIRSR" id="PIRSR617867-1"/>
    </source>
</evidence>
<feature type="active site" evidence="6">
    <location>
        <position position="15"/>
    </location>
</feature>
<sequence>MFNSILVVCVGNICRSPTGERLLRQIFPHKEIYSAGISALAGNPANELSSRVAAKYGLSLDGHTARQLTSELCRQSSLILVMEKRHIEAVNRINLGVRGKTMLFGHWLNKMAIPDPYKSDIEVYEYVYQLLFESANSWLGKL</sequence>
<dbReference type="PANTHER" id="PTHR11717">
    <property type="entry name" value="LOW MOLECULAR WEIGHT PROTEIN TYROSINE PHOSPHATASE"/>
    <property type="match status" value="1"/>
</dbReference>
<protein>
    <recommendedName>
        <fullName evidence="2">protein-tyrosine-phosphatase</fullName>
        <ecNumber evidence="2">3.1.3.48</ecNumber>
    </recommendedName>
</protein>
<keyword evidence="4" id="KW-0904">Protein phosphatase</keyword>
<gene>
    <name evidence="8" type="ORF">BA1DRAFT_00155</name>
</gene>
<evidence type="ECO:0000259" key="7">
    <source>
        <dbReference type="SMART" id="SM00226"/>
    </source>
</evidence>
<dbReference type="Gene3D" id="3.40.50.2300">
    <property type="match status" value="1"/>
</dbReference>
<feature type="active site" description="Nucleophile" evidence="6">
    <location>
        <position position="9"/>
    </location>
</feature>
<dbReference type="SMART" id="SM00226">
    <property type="entry name" value="LMWPc"/>
    <property type="match status" value="1"/>
</dbReference>
<dbReference type="PRINTS" id="PR00719">
    <property type="entry name" value="LMWPTPASE"/>
</dbReference>
<dbReference type="PATRIC" id="fig|1393736.3.peg.151"/>
<dbReference type="GO" id="GO:0004725">
    <property type="term" value="F:protein tyrosine phosphatase activity"/>
    <property type="evidence" value="ECO:0007669"/>
    <property type="project" value="UniProtKB-EC"/>
</dbReference>
<comment type="similarity">
    <text evidence="1">Belongs to the low molecular weight phosphotyrosine protein phosphatase family.</text>
</comment>
<dbReference type="SUPFAM" id="SSF52788">
    <property type="entry name" value="Phosphotyrosine protein phosphatases I"/>
    <property type="match status" value="1"/>
</dbReference>
<dbReference type="AlphaFoldDB" id="A0A022PPN8"/>
<name>A0A022PPN8_9GAMM</name>
<dbReference type="RefSeq" id="WP_036775372.1">
    <property type="nucleotide sequence ID" value="NZ_CAWLTM010000114.1"/>
</dbReference>
<evidence type="ECO:0000256" key="1">
    <source>
        <dbReference type="ARBA" id="ARBA00011063"/>
    </source>
</evidence>
<evidence type="ECO:0000256" key="2">
    <source>
        <dbReference type="ARBA" id="ARBA00013064"/>
    </source>
</evidence>
<dbReference type="Pfam" id="PF01451">
    <property type="entry name" value="LMWPc"/>
    <property type="match status" value="1"/>
</dbReference>
<accession>A0A022PPN8</accession>
<dbReference type="FunFam" id="3.40.50.2300:FF:000041">
    <property type="entry name" value="Low molecular weight protein-tyrosine-phosphatase"/>
    <property type="match status" value="1"/>
</dbReference>
<keyword evidence="9" id="KW-1185">Reference proteome</keyword>
<keyword evidence="3 8" id="KW-0378">Hydrolase</keyword>
<reference evidence="8 9" key="1">
    <citation type="submission" date="2014-03" db="EMBL/GenBank/DDBJ databases">
        <title>Draft Genome of Photorhabdus luminescens BA1, an Egyptian Isolate.</title>
        <authorList>
            <person name="Ghazal S."/>
            <person name="Hurst S.G.IV."/>
            <person name="Morris K."/>
            <person name="Thomas K."/>
            <person name="Tisa L.S."/>
        </authorList>
    </citation>
    <scope>NUCLEOTIDE SEQUENCE [LARGE SCALE GENOMIC DNA]</scope>
    <source>
        <strain evidence="8 9">BA1</strain>
    </source>
</reference>
<evidence type="ECO:0000313" key="9">
    <source>
        <dbReference type="Proteomes" id="UP000023464"/>
    </source>
</evidence>
<feature type="domain" description="Phosphotyrosine protein phosphatase I" evidence="7">
    <location>
        <begin position="3"/>
        <end position="141"/>
    </location>
</feature>
<dbReference type="InterPro" id="IPR017867">
    <property type="entry name" value="Tyr_phospatase_low_mol_wt"/>
</dbReference>
<evidence type="ECO:0000313" key="8">
    <source>
        <dbReference type="EMBL" id="EYU17374.1"/>
    </source>
</evidence>
<dbReference type="EC" id="3.1.3.48" evidence="2"/>
<comment type="catalytic activity">
    <reaction evidence="5">
        <text>O-phospho-L-tyrosyl-[protein] + H2O = L-tyrosyl-[protein] + phosphate</text>
        <dbReference type="Rhea" id="RHEA:10684"/>
        <dbReference type="Rhea" id="RHEA-COMP:10136"/>
        <dbReference type="Rhea" id="RHEA-COMP:20101"/>
        <dbReference type="ChEBI" id="CHEBI:15377"/>
        <dbReference type="ChEBI" id="CHEBI:43474"/>
        <dbReference type="ChEBI" id="CHEBI:46858"/>
        <dbReference type="ChEBI" id="CHEBI:61978"/>
        <dbReference type="EC" id="3.1.3.48"/>
    </reaction>
</comment>
<evidence type="ECO:0000256" key="5">
    <source>
        <dbReference type="ARBA" id="ARBA00051722"/>
    </source>
</evidence>
<comment type="caution">
    <text evidence="8">The sequence shown here is derived from an EMBL/GenBank/DDBJ whole genome shotgun (WGS) entry which is preliminary data.</text>
</comment>
<dbReference type="PANTHER" id="PTHR11717:SF31">
    <property type="entry name" value="LOW MOLECULAR WEIGHT PROTEIN-TYROSINE-PHOSPHATASE ETP-RELATED"/>
    <property type="match status" value="1"/>
</dbReference>
<evidence type="ECO:0000256" key="4">
    <source>
        <dbReference type="ARBA" id="ARBA00022912"/>
    </source>
</evidence>
<proteinExistence type="inferred from homology"/>
<evidence type="ECO:0000256" key="3">
    <source>
        <dbReference type="ARBA" id="ARBA00022801"/>
    </source>
</evidence>
<dbReference type="InterPro" id="IPR036196">
    <property type="entry name" value="Ptyr_pPase_sf"/>
</dbReference>
<dbReference type="Proteomes" id="UP000023464">
    <property type="component" value="Unassembled WGS sequence"/>
</dbReference>
<dbReference type="CDD" id="cd16343">
    <property type="entry name" value="LMWPTP"/>
    <property type="match status" value="1"/>
</dbReference>
<dbReference type="InterPro" id="IPR023485">
    <property type="entry name" value="Ptyr_pPase"/>
</dbReference>
<organism evidence="8 9">
    <name type="scientific">Photorhabdus aegyptia</name>
    <dbReference type="NCBI Taxonomy" id="2805098"/>
    <lineage>
        <taxon>Bacteria</taxon>
        <taxon>Pseudomonadati</taxon>
        <taxon>Pseudomonadota</taxon>
        <taxon>Gammaproteobacteria</taxon>
        <taxon>Enterobacterales</taxon>
        <taxon>Morganellaceae</taxon>
        <taxon>Photorhabdus</taxon>
    </lineage>
</organism>
<dbReference type="InterPro" id="IPR050438">
    <property type="entry name" value="LMW_PTPase"/>
</dbReference>
<dbReference type="EMBL" id="JFGV01000001">
    <property type="protein sequence ID" value="EYU17374.1"/>
    <property type="molecule type" value="Genomic_DNA"/>
</dbReference>
<feature type="active site" description="Proton donor" evidence="6">
    <location>
        <position position="115"/>
    </location>
</feature>